<comment type="pathway">
    <text evidence="4">Porphyrin-containing compound metabolism.</text>
</comment>
<evidence type="ECO:0000256" key="3">
    <source>
        <dbReference type="ARBA" id="ARBA00022840"/>
    </source>
</evidence>
<feature type="compositionally biased region" description="Basic and acidic residues" evidence="5">
    <location>
        <begin position="331"/>
        <end position="356"/>
    </location>
</feature>
<dbReference type="InterPro" id="IPR050764">
    <property type="entry name" value="CbbQ/NirQ/NorQ/GpvN"/>
</dbReference>
<dbReference type="PANTHER" id="PTHR42759">
    <property type="entry name" value="MOXR FAMILY PROTEIN"/>
    <property type="match status" value="1"/>
</dbReference>
<evidence type="ECO:0000256" key="6">
    <source>
        <dbReference type="SAM" id="Phobius"/>
    </source>
</evidence>
<evidence type="ECO:0000256" key="2">
    <source>
        <dbReference type="ARBA" id="ARBA00022741"/>
    </source>
</evidence>
<evidence type="ECO:0000256" key="1">
    <source>
        <dbReference type="ARBA" id="ARBA00012825"/>
    </source>
</evidence>
<feature type="region of interest" description="Disordered" evidence="5">
    <location>
        <begin position="259"/>
        <end position="301"/>
    </location>
</feature>
<feature type="transmembrane region" description="Helical" evidence="6">
    <location>
        <begin position="372"/>
        <end position="393"/>
    </location>
</feature>
<dbReference type="Pfam" id="PF07726">
    <property type="entry name" value="AAA_3"/>
    <property type="match status" value="1"/>
</dbReference>
<sequence length="1623" mass="178881">MELGSALARRHARGVWGSWLLASAPLFVLFNALAWWLDAFGWAWLAMWWCKPLFERAPLYVLSRGIFGERVGARAALRAQRQWGGSGFWGYLGWRRFSGLRSLCLPVNLLEGNAPAQRGARRRAVAAGAAGPALVLAMICLAFELVLVVGAIATIFIFIPLELLPESWRAAWAMVSVEAPAWAKLGLNLLCWLAAALIGPFYVGAGFGLYLNRRTQMEAWDVEIALRRLRERLLPVASSLVLLLCLALPLAPVHAQDADTQDAGQTTTANAAEDEDAEETDEVATAENDPANTPAVIFGDTPVDTAGFRQAVNRAYEDPLQRPTRQVSRWKPIEDAAEKKKDKKELQKDSSSDADRKARRSGQLWLARIAEWGLWGLLGVLLLVLLLTARLWLPWLRGSGRRKEKQAPQITEEQVEMPVVLPPDVATQAGLLWDQGRPRQALALLYRASVRTLVERTGIALPPGATEAQCLRASRRMSDSTDRELFARIVRMWQYAAYVRVAGMSPRLFWSLLLGALVLLGVPLTILFLRTHEKVTETVVLPPQGEASYNPLYVLGQALRADGIEVQSRQRLDLAQMPLAATDTLVLLQDTADMPPRTAQALLDWVDTGGHLLLRTQPPAEDDASSTQGPLLDRIGVDSLFHGSDCQPFHVVDDPSHVEFCGGRRFSLGFQANATAERRWGGNEGLAFARLPHGKGRIDVLADMDVMRSEGPSASTRRRTVDVDAVARDGLHDLSHRDLTRYLLDPNYGRGTVWLVYGSRPPSLGARIFYQGWPLWVPLLLAILGWLWSRAQRFGSALPAPVIERRSLLEHVRASGELLLRFGHGARLYQAVQALFLHRLRLRAPVAAALDGAARDQAIAAVLQWPIPAMTDAPELPAAATARLIERVDAIRQAVGHAFIGQADVLDQILVALLAGGHVLIEGVPGLGKTLLVRALAQALELDYGRVQFTPDLMPSDVSGHAVYDPKSESFKIRRGPVFTNLLLADEINRAPAKTQSALLEVMQEGQVTIEGKAFTLAPPFMALATQNPLEQEGTYPLPEAQLDRFLLKVLIDYPQLEDEKRMVAAITSGRAASDFDLSQVPRVLGAGELLALQQATAAITVDDEVIDYAVRIVAATRQWPGIAVGAGPRGSIALVRASRAQAVLAGRDFVTPDDVRDIARPALRHRIALAPELQIEGQDADDVLGRSAAPMRPAPLLLALLLAWAVLGGVVLGGLLPRWSWALAGALIAVLALVDLWRQRRRPSPSVERDVPEALALGVRREIGLRLHSEQAMHVHVFDLVPGGWPLESLPQRVPLRAGHASSLHYHVQPQQRGRFAFEGVQLRIRSPWRLWWQQRTLPPALEVRVYPNFVPLTRFALFSADQASRLVGAHVKRRRGEGTDFHQMREYRIGDSLRQLDWKATARARKLISREYQDEKNQQLLLMLDSGRRMLASEGGLSHFDHALNASLVVAYLALRQGDAAGLFAVGGERRWVAPQRGMGTVQHLLRASYDLQPQAVATDYLAAATEVSLRQRRRALVMLVSNVRDEDIEDLLAAVRLLQRRHLVCVASLRERELDAALEGEVHTVEDAAQAGAAALYLQQRAQAHDALRAERVMVLDVTADALPAALVERYLAVKREGLL</sequence>
<keyword evidence="6" id="KW-0472">Membrane</keyword>
<dbReference type="EC" id="6.6.1.1" evidence="1"/>
<keyword evidence="2" id="KW-0547">Nucleotide-binding</keyword>
<dbReference type="EMBL" id="JAPDRN010000057">
    <property type="protein sequence ID" value="KAJ9631361.1"/>
    <property type="molecule type" value="Genomic_DNA"/>
</dbReference>
<dbReference type="Gene3D" id="1.10.8.80">
    <property type="entry name" value="Magnesium chelatase subunit I, C-Terminal domain"/>
    <property type="match status" value="1"/>
</dbReference>
<organism evidence="8">
    <name type="scientific">Knufia peltigerae</name>
    <dbReference type="NCBI Taxonomy" id="1002370"/>
    <lineage>
        <taxon>Eukaryota</taxon>
        <taxon>Fungi</taxon>
        <taxon>Dikarya</taxon>
        <taxon>Ascomycota</taxon>
        <taxon>Pezizomycotina</taxon>
        <taxon>Eurotiomycetes</taxon>
        <taxon>Chaetothyriomycetidae</taxon>
        <taxon>Chaetothyriales</taxon>
        <taxon>Trichomeriaceae</taxon>
        <taxon>Knufia</taxon>
    </lineage>
</organism>
<evidence type="ECO:0000313" key="8">
    <source>
        <dbReference type="EMBL" id="KAJ9631361.1"/>
    </source>
</evidence>
<feature type="transmembrane region" description="Helical" evidence="6">
    <location>
        <begin position="1220"/>
        <end position="1238"/>
    </location>
</feature>
<dbReference type="GO" id="GO:0016887">
    <property type="term" value="F:ATP hydrolysis activity"/>
    <property type="evidence" value="ECO:0007669"/>
    <property type="project" value="InterPro"/>
</dbReference>
<feature type="compositionally biased region" description="Low complexity" evidence="5">
    <location>
        <begin position="261"/>
        <end position="271"/>
    </location>
</feature>
<feature type="transmembrane region" description="Helical" evidence="6">
    <location>
        <begin position="20"/>
        <end position="46"/>
    </location>
</feature>
<feature type="compositionally biased region" description="Acidic residues" evidence="5">
    <location>
        <begin position="272"/>
        <end position="284"/>
    </location>
</feature>
<dbReference type="GO" id="GO:0016851">
    <property type="term" value="F:magnesium chelatase activity"/>
    <property type="evidence" value="ECO:0007669"/>
    <property type="project" value="UniProtKB-EC"/>
</dbReference>
<evidence type="ECO:0000259" key="7">
    <source>
        <dbReference type="SMART" id="SM00382"/>
    </source>
</evidence>
<feature type="transmembrane region" description="Helical" evidence="6">
    <location>
        <begin position="508"/>
        <end position="529"/>
    </location>
</feature>
<feature type="transmembrane region" description="Helical" evidence="6">
    <location>
        <begin position="126"/>
        <end position="159"/>
    </location>
</feature>
<dbReference type="FunFam" id="3.40.50.300:FF:000640">
    <property type="entry name" value="MoxR family ATPase"/>
    <property type="match status" value="1"/>
</dbReference>
<accession>A0AA38Y0I7</accession>
<evidence type="ECO:0000256" key="5">
    <source>
        <dbReference type="SAM" id="MobiDB-lite"/>
    </source>
</evidence>
<dbReference type="InterPro" id="IPR027417">
    <property type="entry name" value="P-loop_NTPase"/>
</dbReference>
<dbReference type="Pfam" id="PF14258">
    <property type="entry name" value="DUF4350"/>
    <property type="match status" value="1"/>
</dbReference>
<dbReference type="InterPro" id="IPR002881">
    <property type="entry name" value="DUF58"/>
</dbReference>
<feature type="transmembrane region" description="Helical" evidence="6">
    <location>
        <begin position="192"/>
        <end position="212"/>
    </location>
</feature>
<keyword evidence="3" id="KW-0067">ATP-binding</keyword>
<comment type="caution">
    <text evidence="8">The sequence shown here is derived from an EMBL/GenBank/DDBJ whole genome shotgun (WGS) entry which is preliminary data.</text>
</comment>
<name>A0AA38Y0I7_9EURO</name>
<keyword evidence="6" id="KW-1133">Transmembrane helix</keyword>
<feature type="region of interest" description="Disordered" evidence="5">
    <location>
        <begin position="314"/>
        <end position="357"/>
    </location>
</feature>
<dbReference type="GO" id="GO:0005524">
    <property type="term" value="F:ATP binding"/>
    <property type="evidence" value="ECO:0007669"/>
    <property type="project" value="UniProtKB-KW"/>
</dbReference>
<dbReference type="Gene3D" id="3.40.50.300">
    <property type="entry name" value="P-loop containing nucleotide triphosphate hydrolases"/>
    <property type="match status" value="1"/>
</dbReference>
<dbReference type="InterPro" id="IPR025646">
    <property type="entry name" value="DUF4350"/>
</dbReference>
<reference evidence="8" key="1">
    <citation type="submission" date="2022-10" db="EMBL/GenBank/DDBJ databases">
        <title>Culturing micro-colonial fungi from biological soil crusts in the Mojave desert and describing Neophaeococcomyces mojavensis, and introducing the new genera and species Taxawa tesnikishii.</title>
        <authorList>
            <person name="Kurbessoian T."/>
            <person name="Stajich J.E."/>
        </authorList>
    </citation>
    <scope>NUCLEOTIDE SEQUENCE</scope>
    <source>
        <strain evidence="8">TK_35</strain>
    </source>
</reference>
<dbReference type="SMART" id="SM00382">
    <property type="entry name" value="AAA"/>
    <property type="match status" value="1"/>
</dbReference>
<proteinExistence type="predicted"/>
<dbReference type="PANTHER" id="PTHR42759:SF1">
    <property type="entry name" value="MAGNESIUM-CHELATASE SUBUNIT CHLD"/>
    <property type="match status" value="1"/>
</dbReference>
<dbReference type="InterPro" id="IPR003593">
    <property type="entry name" value="AAA+_ATPase"/>
</dbReference>
<feature type="domain" description="AAA+ ATPase" evidence="7">
    <location>
        <begin position="915"/>
        <end position="1150"/>
    </location>
</feature>
<dbReference type="SUPFAM" id="SSF52540">
    <property type="entry name" value="P-loop containing nucleoside triphosphate hydrolases"/>
    <property type="match status" value="1"/>
</dbReference>
<dbReference type="Pfam" id="PF01882">
    <property type="entry name" value="DUF58"/>
    <property type="match status" value="1"/>
</dbReference>
<feature type="transmembrane region" description="Helical" evidence="6">
    <location>
        <begin position="1195"/>
        <end position="1214"/>
    </location>
</feature>
<feature type="transmembrane region" description="Helical" evidence="6">
    <location>
        <begin position="233"/>
        <end position="251"/>
    </location>
</feature>
<dbReference type="Pfam" id="PF17863">
    <property type="entry name" value="AAA_lid_2"/>
    <property type="match status" value="1"/>
</dbReference>
<evidence type="ECO:0000256" key="4">
    <source>
        <dbReference type="ARBA" id="ARBA00023444"/>
    </source>
</evidence>
<protein>
    <recommendedName>
        <fullName evidence="1">magnesium chelatase</fullName>
        <ecNumber evidence="1">6.6.1.1</ecNumber>
    </recommendedName>
</protein>
<gene>
    <name evidence="8" type="ORF">H2204_008087</name>
</gene>
<keyword evidence="6" id="KW-0812">Transmembrane</keyword>
<dbReference type="CDD" id="cd00009">
    <property type="entry name" value="AAA"/>
    <property type="match status" value="1"/>
</dbReference>
<dbReference type="InterPro" id="IPR011703">
    <property type="entry name" value="ATPase_AAA-3"/>
</dbReference>
<dbReference type="InterPro" id="IPR041628">
    <property type="entry name" value="ChlI/MoxR_AAA_lid"/>
</dbReference>